<comment type="caution">
    <text evidence="1">The sequence shown here is derived from an EMBL/GenBank/DDBJ whole genome shotgun (WGS) entry which is preliminary data.</text>
</comment>
<protein>
    <submittedName>
        <fullName evidence="1">Uncharacterized protein</fullName>
    </submittedName>
</protein>
<proteinExistence type="predicted"/>
<evidence type="ECO:0000313" key="2">
    <source>
        <dbReference type="Proteomes" id="UP000829685"/>
    </source>
</evidence>
<gene>
    <name evidence="1" type="ORF">JX265_001024</name>
</gene>
<keyword evidence="2" id="KW-1185">Reference proteome</keyword>
<dbReference type="EMBL" id="JAFIMR010000002">
    <property type="protein sequence ID" value="KAI1880784.1"/>
    <property type="molecule type" value="Genomic_DNA"/>
</dbReference>
<organism evidence="1 2">
    <name type="scientific">Neoarthrinium moseri</name>
    <dbReference type="NCBI Taxonomy" id="1658444"/>
    <lineage>
        <taxon>Eukaryota</taxon>
        <taxon>Fungi</taxon>
        <taxon>Dikarya</taxon>
        <taxon>Ascomycota</taxon>
        <taxon>Pezizomycotina</taxon>
        <taxon>Sordariomycetes</taxon>
        <taxon>Xylariomycetidae</taxon>
        <taxon>Amphisphaeriales</taxon>
        <taxon>Apiosporaceae</taxon>
        <taxon>Neoarthrinium</taxon>
    </lineage>
</organism>
<reference evidence="1" key="1">
    <citation type="submission" date="2021-03" db="EMBL/GenBank/DDBJ databases">
        <title>Revisited historic fungal species revealed as producer of novel bioactive compounds through whole genome sequencing and comparative genomics.</title>
        <authorList>
            <person name="Vignolle G.A."/>
            <person name="Hochenegger N."/>
            <person name="Mach R.L."/>
            <person name="Mach-Aigner A.R."/>
            <person name="Javad Rahimi M."/>
            <person name="Salim K.A."/>
            <person name="Chan C.M."/>
            <person name="Lim L.B.L."/>
            <person name="Cai F."/>
            <person name="Druzhinina I.S."/>
            <person name="U'Ren J.M."/>
            <person name="Derntl C."/>
        </authorList>
    </citation>
    <scope>NUCLEOTIDE SEQUENCE</scope>
    <source>
        <strain evidence="1">TUCIM 5799</strain>
    </source>
</reference>
<evidence type="ECO:0000313" key="1">
    <source>
        <dbReference type="EMBL" id="KAI1880784.1"/>
    </source>
</evidence>
<sequence length="304" mass="34246">MSTTSATPQPHLEGIPLELLRMICDEAPPEALACLSLVSHFLRHQLGPIDANVSGEVRAEFLKIMERNSPLVYCPWCDKLHMPERSVLAGDKGRRACQSTQSLSLMQADSYVDEMHPVLLYGIAKYHRERRQASHLWLLLPSVGKISHHPASGINTPQTHVSIRVKDNGIFAKHQTVLAAPHLQDNNRLHVHHCTHNRTQIEPERIRCDLPGGISMSRRYNSHTSLGLAHHNDRLHSCEVCNRDIRIEVYNKNPPAVRFTTWSYLGPGESVESIAMRRVNPRFRAVGETTLGAGRVRELFETPA</sequence>
<dbReference type="AlphaFoldDB" id="A0A9P9WWW0"/>
<accession>A0A9P9WWW0</accession>
<dbReference type="Proteomes" id="UP000829685">
    <property type="component" value="Unassembled WGS sequence"/>
</dbReference>
<name>A0A9P9WWW0_9PEZI</name>